<evidence type="ECO:0000256" key="1">
    <source>
        <dbReference type="SAM" id="MobiDB-lite"/>
    </source>
</evidence>
<reference evidence="3" key="1">
    <citation type="submission" date="2015-07" db="EMBL/GenBank/DDBJ databases">
        <title>Transcriptome Assembly of Anthurium amnicola.</title>
        <authorList>
            <person name="Suzuki J."/>
        </authorList>
    </citation>
    <scope>NUCLEOTIDE SEQUENCE</scope>
</reference>
<accession>A0A1D1ZIU4</accession>
<evidence type="ECO:0000313" key="4">
    <source>
        <dbReference type="EMBL" id="JAT67885.1"/>
    </source>
</evidence>
<feature type="region of interest" description="Disordered" evidence="1">
    <location>
        <begin position="69"/>
        <end position="184"/>
    </location>
</feature>
<evidence type="ECO:0000313" key="3">
    <source>
        <dbReference type="EMBL" id="JAT66739.1"/>
    </source>
</evidence>
<feature type="region of interest" description="Disordered" evidence="1">
    <location>
        <begin position="633"/>
        <end position="654"/>
    </location>
</feature>
<dbReference type="EMBL" id="GDJX01001197">
    <property type="protein sequence ID" value="JAT66739.1"/>
    <property type="molecule type" value="Transcribed_RNA"/>
</dbReference>
<evidence type="ECO:0000313" key="2">
    <source>
        <dbReference type="EMBL" id="JAT58756.1"/>
    </source>
</evidence>
<dbReference type="PANTHER" id="PTHR36723">
    <property type="entry name" value="F22C12.19"/>
    <property type="match status" value="1"/>
</dbReference>
<feature type="compositionally biased region" description="Basic and acidic residues" evidence="1">
    <location>
        <begin position="69"/>
        <end position="85"/>
    </location>
</feature>
<name>A0A1D1ZIU4_9ARAE</name>
<dbReference type="EMBL" id="GDJX01000051">
    <property type="protein sequence ID" value="JAT67885.1"/>
    <property type="molecule type" value="Transcribed_RNA"/>
</dbReference>
<organism evidence="3">
    <name type="scientific">Anthurium amnicola</name>
    <dbReference type="NCBI Taxonomy" id="1678845"/>
    <lineage>
        <taxon>Eukaryota</taxon>
        <taxon>Viridiplantae</taxon>
        <taxon>Streptophyta</taxon>
        <taxon>Embryophyta</taxon>
        <taxon>Tracheophyta</taxon>
        <taxon>Spermatophyta</taxon>
        <taxon>Magnoliopsida</taxon>
        <taxon>Liliopsida</taxon>
        <taxon>Araceae</taxon>
        <taxon>Pothoideae</taxon>
        <taxon>Potheae</taxon>
        <taxon>Anthurium</taxon>
    </lineage>
</organism>
<feature type="compositionally biased region" description="Basic and acidic residues" evidence="1">
    <location>
        <begin position="93"/>
        <end position="103"/>
    </location>
</feature>
<dbReference type="EMBL" id="GDJX01009180">
    <property type="protein sequence ID" value="JAT58756.1"/>
    <property type="molecule type" value="Transcribed_RNA"/>
</dbReference>
<feature type="compositionally biased region" description="Basic residues" evidence="1">
    <location>
        <begin position="121"/>
        <end position="134"/>
    </location>
</feature>
<protein>
    <submittedName>
        <fullName evidence="3">Uncharacterized protein</fullName>
    </submittedName>
</protein>
<dbReference type="AlphaFoldDB" id="A0A1D1ZIU4"/>
<sequence>MDAVELPLATTVVSKILVPEAFGRVRESETREPVDASSVSGGASIFSAQKASSSCGSFHRDVKYPISVSEHDPISRNKRSSDGLHDNAPTSSKYKENGKKLLAGEEDFPLGPWPKYDNKQLHKKHVKMQSRPKQSRTDRADGSTNSHTIKGCTSGERDKSQVVKHKRRQESKRSDRKSMKTAAKTKFDSFMSKDSLTNSHLGVTGNNAFGAFGVKFDLLDVTKHADELSLSELLDGTYKFPNPYHDKVKKASSVNETLLLSVRKSASILTTPRAVGSSGGRKASGILRSTTCDEEEKHVEESTFSDQVQDQASISDSALHQPKDILERLVLPAAQDLDSILADSCLPWPPLKSVRSLGKASLPPFTWSLSHSGSCKPIVDTSKSATNRSTSQGRWVRIGTSSCLIGEERSCFSELNLKMDDYNGDSKPQEVGDHSPSVETLKLRDMLSYNEQFCVPHDANAITRPINMSDIPTSKKDYSVLSSYDTFNPMAMNMDSSDAYHLDSKESAVLVSMETKGIPKHEGNESNLGNKSISNPQIQEISYTEEQQTVKDLWDYNGKNCYYQFNSTIGETKHCLARSPTPAGSNSDYSPRLLAAAAILCDMARTRKRNHDTGKAIWPNIPSQAAMKVQKSRPLIGKPDGPKLAAKTSDPVTRTHRLASPEHKLMVVDDDCKTISMSNVGRGPLRWPVPTENAYSTQFGRDLVVKPTHGNSVGLTGQIPLSTRAERGYDGHRKHRSATVMTTSVSTAAIYVKDWGKGRHRRE</sequence>
<dbReference type="PANTHER" id="PTHR36723:SF1">
    <property type="entry name" value="F22C12.19"/>
    <property type="match status" value="1"/>
</dbReference>
<gene>
    <name evidence="3" type="ORF">g.22250</name>
    <name evidence="2" type="ORF">g.22254</name>
    <name evidence="4" type="ORF">g.22256</name>
</gene>
<proteinExistence type="predicted"/>